<comment type="caution">
    <text evidence="4">The sequence shown here is derived from an EMBL/GenBank/DDBJ whole genome shotgun (WGS) entry which is preliminary data.</text>
</comment>
<dbReference type="EMBL" id="WYDN01000001">
    <property type="protein sequence ID" value="NAZ14736.1"/>
    <property type="molecule type" value="Genomic_DNA"/>
</dbReference>
<dbReference type="Pfam" id="PF17482">
    <property type="entry name" value="Phage_sheath_1C"/>
    <property type="match status" value="1"/>
</dbReference>
<sequence>MAEYLAPGVYVEEIPSANKPIQAASTSTAAMVGMAERGPVGRPELVTSLGAYNRLFGGRLNPEDYADGKGLLPFAADGFFANGGSRLYVVRVVGKHCRHAQADCLVPTASAGHTVLRAPAGTGRSTLVVAATADLAVGDRVLVGGEHREVATIGLLPAEPVQVLHAALRNAWPVGTVVTLQEFAALDPVLDAGADAGSMTLSMDSATGLAAGLDLRLTSTDTTTSELVHVESLSDTTVTLRTALAHAYPAGSTVESVKDSSDADSSTALAAHAFAGLNPGLLELDEPSLGTVDAVLRLGAEPGSELVRVDAVCPVISLDEPLRFTHDTASEVEQVDTAFTVHARWPGAWGDKLRVTLRPAAVASTVLRQDAVSGQEIIEVDNALGIFPGTVLVFSTPGAEPGADTELAVRPVAAVQRDTGSVILAGALAGTLPAGTLVTSREFTLQVDLMEGTQATLSETFANLSLVETHPRFVQKIIGGWETVIPPDDDPLIEGGRPMEAGGSELIRVQVPGTTASTAAAVAGLSQSLGGGSDDAAGVTADTLIGTAAVDPGLRTGIQALENEPTLSLVAVPGITDVAVQQALVAHCEKMRYRFAVLDVPAGARLNDARAHRQNFDSTRAAIYYPDITVANPFTPGAMLAVPPSGHVLGVYARTDTTRGVHKAPANEVVVGALGLTAALTKGEQDILNPINLNVLRDFRSANRGIRVYGARVATSDPEFRYVNVRRLLLFIEQSLDTGLQWAVFEPNDTPLWNSVKQSATGFLDTVWRSGALEGTKQSEAFFVNIGYNLTMTQADIDNGLLVVEIGVAPVKPAEFVIVRISQKTREATA</sequence>
<dbReference type="InterPro" id="IPR020287">
    <property type="entry name" value="Tail_sheath_C"/>
</dbReference>
<feature type="domain" description="Tail sheath protein subtilisin-like" evidence="2">
    <location>
        <begin position="556"/>
        <end position="712"/>
    </location>
</feature>
<dbReference type="Proteomes" id="UP000477543">
    <property type="component" value="Unassembled WGS sequence"/>
</dbReference>
<evidence type="ECO:0000313" key="5">
    <source>
        <dbReference type="Proteomes" id="UP000477543"/>
    </source>
</evidence>
<organism evidence="4 5">
    <name type="scientific">Glutamicibacter soli</name>
    <dbReference type="NCBI Taxonomy" id="453836"/>
    <lineage>
        <taxon>Bacteria</taxon>
        <taxon>Bacillati</taxon>
        <taxon>Actinomycetota</taxon>
        <taxon>Actinomycetes</taxon>
        <taxon>Micrococcales</taxon>
        <taxon>Micrococcaceae</taxon>
        <taxon>Glutamicibacter</taxon>
    </lineage>
</organism>
<gene>
    <name evidence="4" type="ORF">GT020_01455</name>
</gene>
<evidence type="ECO:0000256" key="1">
    <source>
        <dbReference type="ARBA" id="ARBA00008005"/>
    </source>
</evidence>
<evidence type="ECO:0000259" key="2">
    <source>
        <dbReference type="Pfam" id="PF04984"/>
    </source>
</evidence>
<name>A0A6L9G6H7_9MICC</name>
<evidence type="ECO:0000313" key="4">
    <source>
        <dbReference type="EMBL" id="NAZ14736.1"/>
    </source>
</evidence>
<comment type="similarity">
    <text evidence="1">Belongs to the myoviridae tail sheath protein family.</text>
</comment>
<reference evidence="4 5" key="1">
    <citation type="submission" date="2020-01" db="EMBL/GenBank/DDBJ databases">
        <title>Glutamicibacter soli M275.</title>
        <authorList>
            <person name="Meng X."/>
        </authorList>
    </citation>
    <scope>NUCLEOTIDE SEQUENCE [LARGE SCALE GENOMIC DNA]</scope>
    <source>
        <strain evidence="4 5">M275</strain>
    </source>
</reference>
<dbReference type="PANTHER" id="PTHR35861">
    <property type="match status" value="1"/>
</dbReference>
<dbReference type="InterPro" id="IPR035089">
    <property type="entry name" value="Phage_sheath_subtilisin"/>
</dbReference>
<evidence type="ECO:0000259" key="3">
    <source>
        <dbReference type="Pfam" id="PF17482"/>
    </source>
</evidence>
<proteinExistence type="inferred from homology"/>
<dbReference type="PANTHER" id="PTHR35861:SF1">
    <property type="entry name" value="PHAGE TAIL SHEATH PROTEIN"/>
    <property type="match status" value="1"/>
</dbReference>
<accession>A0A6L9G6H7</accession>
<dbReference type="InterPro" id="IPR052042">
    <property type="entry name" value="Tail_sheath_structural"/>
</dbReference>
<feature type="domain" description="Tail sheath protein C-terminal" evidence="3">
    <location>
        <begin position="715"/>
        <end position="823"/>
    </location>
</feature>
<dbReference type="AlphaFoldDB" id="A0A6L9G6H7"/>
<dbReference type="Gene3D" id="3.40.50.11780">
    <property type="match status" value="2"/>
</dbReference>
<protein>
    <submittedName>
        <fullName evidence="4">Phage tail sheath protein</fullName>
    </submittedName>
</protein>
<dbReference type="Pfam" id="PF04984">
    <property type="entry name" value="Phage_sheath_1"/>
    <property type="match status" value="1"/>
</dbReference>